<name>A0ABT9U2N7_PAEHA</name>
<evidence type="ECO:0000259" key="3">
    <source>
        <dbReference type="Pfam" id="PF01408"/>
    </source>
</evidence>
<keyword evidence="6" id="KW-1185">Reference proteome</keyword>
<dbReference type="EMBL" id="JAUSSU010000006">
    <property type="protein sequence ID" value="MDQ0113899.1"/>
    <property type="molecule type" value="Genomic_DNA"/>
</dbReference>
<dbReference type="InterPro" id="IPR050984">
    <property type="entry name" value="Gfo/Idh/MocA_domain"/>
</dbReference>
<dbReference type="InterPro" id="IPR000683">
    <property type="entry name" value="Gfo/Idh/MocA-like_OxRdtase_N"/>
</dbReference>
<evidence type="ECO:0000313" key="6">
    <source>
        <dbReference type="Proteomes" id="UP001229346"/>
    </source>
</evidence>
<evidence type="ECO:0000256" key="2">
    <source>
        <dbReference type="ARBA" id="ARBA00023002"/>
    </source>
</evidence>
<proteinExistence type="inferred from homology"/>
<dbReference type="Pfam" id="PF22725">
    <property type="entry name" value="GFO_IDH_MocA_C3"/>
    <property type="match status" value="1"/>
</dbReference>
<dbReference type="Pfam" id="PF01408">
    <property type="entry name" value="GFO_IDH_MocA"/>
    <property type="match status" value="1"/>
</dbReference>
<gene>
    <name evidence="5" type="ORF">J2T15_003342</name>
</gene>
<dbReference type="InterPro" id="IPR036291">
    <property type="entry name" value="NAD(P)-bd_dom_sf"/>
</dbReference>
<evidence type="ECO:0000256" key="1">
    <source>
        <dbReference type="ARBA" id="ARBA00010928"/>
    </source>
</evidence>
<sequence length="331" mass="36450">MTVKTINWGIAGPGWISSKFAKDLAFAEGAKLVAVGGRSLDKAESFAKQFDIPRAYGSLKELAADGEVDIVYIGTLHPAHKENALMLLRAGKAVLCEKPFTINAAEAEEMIRFARENGIFLMEAMWTRYLPPIRKVREWLAEGHIGEVRMVKADFGFDMGWAPESRLLDPKLGGGALLDAGIYPISFASMVFGEQPAKIMSSARIGQTGVDEQFSLLFEYEGGRTAALNGAVQLGMVSDAYIYGTKGYIHAPNFLFGKMASLHVSGQEPILFEDGREPDGYYFEAEEAMNCLREGKLESAIMPLDETLAIMRTLDTIRAQWGLRYPADEQD</sequence>
<dbReference type="PANTHER" id="PTHR22604">
    <property type="entry name" value="OXIDOREDUCTASES"/>
    <property type="match status" value="1"/>
</dbReference>
<dbReference type="SUPFAM" id="SSF55347">
    <property type="entry name" value="Glyceraldehyde-3-phosphate dehydrogenase-like, C-terminal domain"/>
    <property type="match status" value="1"/>
</dbReference>
<evidence type="ECO:0000259" key="4">
    <source>
        <dbReference type="Pfam" id="PF22725"/>
    </source>
</evidence>
<keyword evidence="2" id="KW-0560">Oxidoreductase</keyword>
<protein>
    <submittedName>
        <fullName evidence="5">Dehydrogenase</fullName>
    </submittedName>
</protein>
<feature type="domain" description="Gfo/Idh/MocA-like oxidoreductase N-terminal" evidence="3">
    <location>
        <begin position="6"/>
        <end position="122"/>
    </location>
</feature>
<organism evidence="5 6">
    <name type="scientific">Paenibacillus harenae</name>
    <dbReference type="NCBI Taxonomy" id="306543"/>
    <lineage>
        <taxon>Bacteria</taxon>
        <taxon>Bacillati</taxon>
        <taxon>Bacillota</taxon>
        <taxon>Bacilli</taxon>
        <taxon>Bacillales</taxon>
        <taxon>Paenibacillaceae</taxon>
        <taxon>Paenibacillus</taxon>
    </lineage>
</organism>
<accession>A0ABT9U2N7</accession>
<dbReference type="Proteomes" id="UP001229346">
    <property type="component" value="Unassembled WGS sequence"/>
</dbReference>
<comment type="caution">
    <text evidence="5">The sequence shown here is derived from an EMBL/GenBank/DDBJ whole genome shotgun (WGS) entry which is preliminary data.</text>
</comment>
<reference evidence="5 6" key="1">
    <citation type="submission" date="2023-07" db="EMBL/GenBank/DDBJ databases">
        <title>Sorghum-associated microbial communities from plants grown in Nebraska, USA.</title>
        <authorList>
            <person name="Schachtman D."/>
        </authorList>
    </citation>
    <scope>NUCLEOTIDE SEQUENCE [LARGE SCALE GENOMIC DNA]</scope>
    <source>
        <strain evidence="5 6">CC482</strain>
    </source>
</reference>
<comment type="similarity">
    <text evidence="1">Belongs to the Gfo/Idh/MocA family.</text>
</comment>
<dbReference type="Gene3D" id="3.40.50.720">
    <property type="entry name" value="NAD(P)-binding Rossmann-like Domain"/>
    <property type="match status" value="1"/>
</dbReference>
<feature type="domain" description="GFO/IDH/MocA-like oxidoreductase" evidence="4">
    <location>
        <begin position="133"/>
        <end position="249"/>
    </location>
</feature>
<dbReference type="RefSeq" id="WP_307205159.1">
    <property type="nucleotide sequence ID" value="NZ_JAUSSU010000006.1"/>
</dbReference>
<dbReference type="PANTHER" id="PTHR22604:SF105">
    <property type="entry name" value="TRANS-1,2-DIHYDROBENZENE-1,2-DIOL DEHYDROGENASE"/>
    <property type="match status" value="1"/>
</dbReference>
<dbReference type="InterPro" id="IPR055170">
    <property type="entry name" value="GFO_IDH_MocA-like_dom"/>
</dbReference>
<dbReference type="Gene3D" id="3.30.360.10">
    <property type="entry name" value="Dihydrodipicolinate Reductase, domain 2"/>
    <property type="match status" value="1"/>
</dbReference>
<evidence type="ECO:0000313" key="5">
    <source>
        <dbReference type="EMBL" id="MDQ0113899.1"/>
    </source>
</evidence>
<dbReference type="SUPFAM" id="SSF51735">
    <property type="entry name" value="NAD(P)-binding Rossmann-fold domains"/>
    <property type="match status" value="1"/>
</dbReference>